<evidence type="ECO:0000256" key="1">
    <source>
        <dbReference type="ARBA" id="ARBA00004377"/>
    </source>
</evidence>
<evidence type="ECO:0000313" key="15">
    <source>
        <dbReference type="Proteomes" id="UP000007881"/>
    </source>
</evidence>
<reference evidence="14 15" key="1">
    <citation type="submission" date="2012-02" db="EMBL/GenBank/DDBJ databases">
        <title>Complete genome sequence of Phycisphaera mikurensis NBRC 102666.</title>
        <authorList>
            <person name="Ankai A."/>
            <person name="Hosoyama A."/>
            <person name="Terui Y."/>
            <person name="Sekine M."/>
            <person name="Fukai R."/>
            <person name="Kato Y."/>
            <person name="Nakamura S."/>
            <person name="Yamada-Narita S."/>
            <person name="Kawakoshi A."/>
            <person name="Fukunaga Y."/>
            <person name="Yamazaki S."/>
            <person name="Fujita N."/>
        </authorList>
    </citation>
    <scope>NUCLEOTIDE SEQUENCE [LARGE SCALE GENOMIC DNA]</scope>
    <source>
        <strain evidence="15">NBRC 102666 / KCTC 22515 / FYK2301M01</strain>
    </source>
</reference>
<dbReference type="Pfam" id="PF12019">
    <property type="entry name" value="GspH"/>
    <property type="match status" value="1"/>
</dbReference>
<organism evidence="14 15">
    <name type="scientific">Phycisphaera mikurensis (strain NBRC 102666 / KCTC 22515 / FYK2301M01)</name>
    <dbReference type="NCBI Taxonomy" id="1142394"/>
    <lineage>
        <taxon>Bacteria</taxon>
        <taxon>Pseudomonadati</taxon>
        <taxon>Planctomycetota</taxon>
        <taxon>Phycisphaerae</taxon>
        <taxon>Phycisphaerales</taxon>
        <taxon>Phycisphaeraceae</taxon>
        <taxon>Phycisphaera</taxon>
    </lineage>
</organism>
<evidence type="ECO:0000256" key="9">
    <source>
        <dbReference type="ARBA" id="ARBA00025772"/>
    </source>
</evidence>
<dbReference type="InterPro" id="IPR012902">
    <property type="entry name" value="N_methyl_site"/>
</dbReference>
<dbReference type="InterPro" id="IPR022346">
    <property type="entry name" value="T2SS_GspH"/>
</dbReference>
<dbReference type="SUPFAM" id="SSF54523">
    <property type="entry name" value="Pili subunits"/>
    <property type="match status" value="1"/>
</dbReference>
<gene>
    <name evidence="14" type="ordered locus">PSMK_28040</name>
</gene>
<name>I0II75_PHYMF</name>
<evidence type="ECO:0000313" key="14">
    <source>
        <dbReference type="EMBL" id="BAM04963.1"/>
    </source>
</evidence>
<evidence type="ECO:0000256" key="12">
    <source>
        <dbReference type="SAM" id="Phobius"/>
    </source>
</evidence>
<feature type="region of interest" description="Disordered" evidence="11">
    <location>
        <begin position="86"/>
        <end position="105"/>
    </location>
</feature>
<dbReference type="KEGG" id="phm:PSMK_28040"/>
<comment type="similarity">
    <text evidence="9">Belongs to the GSP H family.</text>
</comment>
<dbReference type="GO" id="GO:0005886">
    <property type="term" value="C:plasma membrane"/>
    <property type="evidence" value="ECO:0007669"/>
    <property type="project" value="UniProtKB-SubCell"/>
</dbReference>
<dbReference type="GO" id="GO:0015627">
    <property type="term" value="C:type II protein secretion system complex"/>
    <property type="evidence" value="ECO:0007669"/>
    <property type="project" value="InterPro"/>
</dbReference>
<proteinExistence type="inferred from homology"/>
<comment type="subcellular location">
    <subcellularLocation>
        <location evidence="1">Cell inner membrane</location>
        <topology evidence="1">Single-pass membrane protein</topology>
    </subcellularLocation>
</comment>
<keyword evidence="6 12" id="KW-0812">Transmembrane</keyword>
<keyword evidence="7 12" id="KW-1133">Transmembrane helix</keyword>
<dbReference type="NCBIfam" id="TIGR02532">
    <property type="entry name" value="IV_pilin_GFxxxE"/>
    <property type="match status" value="1"/>
</dbReference>
<keyword evidence="3" id="KW-1003">Cell membrane</keyword>
<evidence type="ECO:0000256" key="4">
    <source>
        <dbReference type="ARBA" id="ARBA00022481"/>
    </source>
</evidence>
<dbReference type="EMBL" id="AP012338">
    <property type="protein sequence ID" value="BAM04963.1"/>
    <property type="molecule type" value="Genomic_DNA"/>
</dbReference>
<sequence>MTAASTPSPARSVRAFTLVELVLVLTLVGAGAMIAAPRYSRSLADARLRAAAGQVAARLDHARAAAAATRSPVTVAFDAAAGTATPSGLPAGANPQNGSPAAPLRLHDDPLAVKIDAVAFGNRPGPTFDAWGTPDGGGWVTLGVGSRQLRVTVDAGSGSTEILR</sequence>
<evidence type="ECO:0000256" key="3">
    <source>
        <dbReference type="ARBA" id="ARBA00022475"/>
    </source>
</evidence>
<evidence type="ECO:0000256" key="8">
    <source>
        <dbReference type="ARBA" id="ARBA00023136"/>
    </source>
</evidence>
<evidence type="ECO:0000256" key="10">
    <source>
        <dbReference type="ARBA" id="ARBA00030775"/>
    </source>
</evidence>
<protein>
    <recommendedName>
        <fullName evidence="2">Type II secretion system protein H</fullName>
    </recommendedName>
    <alternativeName>
        <fullName evidence="10">General secretion pathway protein H</fullName>
    </alternativeName>
</protein>
<dbReference type="InterPro" id="IPR045584">
    <property type="entry name" value="Pilin-like"/>
</dbReference>
<dbReference type="Proteomes" id="UP000007881">
    <property type="component" value="Chromosome"/>
</dbReference>
<keyword evidence="5" id="KW-0997">Cell inner membrane</keyword>
<dbReference type="RefSeq" id="WP_014438173.1">
    <property type="nucleotide sequence ID" value="NC_017080.1"/>
</dbReference>
<keyword evidence="4" id="KW-0488">Methylation</keyword>
<evidence type="ECO:0000259" key="13">
    <source>
        <dbReference type="Pfam" id="PF12019"/>
    </source>
</evidence>
<feature type="transmembrane region" description="Helical" evidence="12">
    <location>
        <begin position="15"/>
        <end position="36"/>
    </location>
</feature>
<dbReference type="HOGENOM" id="CLU_1617468_0_0_0"/>
<feature type="domain" description="General secretion pathway GspH" evidence="13">
    <location>
        <begin position="51"/>
        <end position="155"/>
    </location>
</feature>
<evidence type="ECO:0000256" key="6">
    <source>
        <dbReference type="ARBA" id="ARBA00022692"/>
    </source>
</evidence>
<keyword evidence="15" id="KW-1185">Reference proteome</keyword>
<dbReference type="AlphaFoldDB" id="I0II75"/>
<evidence type="ECO:0000256" key="5">
    <source>
        <dbReference type="ARBA" id="ARBA00022519"/>
    </source>
</evidence>
<evidence type="ECO:0000256" key="11">
    <source>
        <dbReference type="SAM" id="MobiDB-lite"/>
    </source>
</evidence>
<evidence type="ECO:0000256" key="2">
    <source>
        <dbReference type="ARBA" id="ARBA00021549"/>
    </source>
</evidence>
<dbReference type="STRING" id="1142394.PSMK_28040"/>
<keyword evidence="8 12" id="KW-0472">Membrane</keyword>
<accession>I0II75</accession>
<dbReference type="Gene3D" id="3.30.700.10">
    <property type="entry name" value="Glycoprotein, Type 4 Pilin"/>
    <property type="match status" value="1"/>
</dbReference>
<dbReference type="GO" id="GO:0015628">
    <property type="term" value="P:protein secretion by the type II secretion system"/>
    <property type="evidence" value="ECO:0007669"/>
    <property type="project" value="InterPro"/>
</dbReference>
<evidence type="ECO:0000256" key="7">
    <source>
        <dbReference type="ARBA" id="ARBA00022989"/>
    </source>
</evidence>